<gene>
    <name evidence="2" type="ORF">HKI87_10g61640</name>
</gene>
<dbReference type="Proteomes" id="UP001472866">
    <property type="component" value="Chromosome 10"/>
</dbReference>
<name>A0AAX4PF32_9CHLO</name>
<keyword evidence="3" id="KW-1185">Reference proteome</keyword>
<feature type="region of interest" description="Disordered" evidence="1">
    <location>
        <begin position="69"/>
        <end position="95"/>
    </location>
</feature>
<evidence type="ECO:0000256" key="1">
    <source>
        <dbReference type="SAM" id="MobiDB-lite"/>
    </source>
</evidence>
<proteinExistence type="predicted"/>
<evidence type="ECO:0000313" key="2">
    <source>
        <dbReference type="EMBL" id="WZN64607.1"/>
    </source>
</evidence>
<sequence>MLAWMGGVKRRIEKSRKLPHPSALKQVKAIEAAPKPDAARGAKQDASEAIASLRSLDTSFLVALVAEKTAEPTTEKGEEAGGEEEGGAQADNRRA</sequence>
<evidence type="ECO:0000313" key="3">
    <source>
        <dbReference type="Proteomes" id="UP001472866"/>
    </source>
</evidence>
<organism evidence="2 3">
    <name type="scientific">Chloropicon roscoffensis</name>
    <dbReference type="NCBI Taxonomy" id="1461544"/>
    <lineage>
        <taxon>Eukaryota</taxon>
        <taxon>Viridiplantae</taxon>
        <taxon>Chlorophyta</taxon>
        <taxon>Chloropicophyceae</taxon>
        <taxon>Chloropicales</taxon>
        <taxon>Chloropicaceae</taxon>
        <taxon>Chloropicon</taxon>
    </lineage>
</organism>
<protein>
    <submittedName>
        <fullName evidence="2">Uncharacterized protein</fullName>
    </submittedName>
</protein>
<reference evidence="2 3" key="1">
    <citation type="submission" date="2024-03" db="EMBL/GenBank/DDBJ databases">
        <title>Complete genome sequence of the green alga Chloropicon roscoffensis RCC1871.</title>
        <authorList>
            <person name="Lemieux C."/>
            <person name="Pombert J.-F."/>
            <person name="Otis C."/>
            <person name="Turmel M."/>
        </authorList>
    </citation>
    <scope>NUCLEOTIDE SEQUENCE [LARGE SCALE GENOMIC DNA]</scope>
    <source>
        <strain evidence="2 3">RCC1871</strain>
    </source>
</reference>
<accession>A0AAX4PF32</accession>
<dbReference type="AlphaFoldDB" id="A0AAX4PF32"/>
<feature type="compositionally biased region" description="Basic and acidic residues" evidence="1">
    <location>
        <begin position="69"/>
        <end position="79"/>
    </location>
</feature>
<dbReference type="EMBL" id="CP151510">
    <property type="protein sequence ID" value="WZN64607.1"/>
    <property type="molecule type" value="Genomic_DNA"/>
</dbReference>